<proteinExistence type="predicted"/>
<gene>
    <name evidence="2" type="ORF">F4560_001794</name>
</gene>
<dbReference type="Proteomes" id="UP000552097">
    <property type="component" value="Unassembled WGS sequence"/>
</dbReference>
<accession>A0A7W9HHI1</accession>
<dbReference type="RefSeq" id="WP_184918488.1">
    <property type="nucleotide sequence ID" value="NZ_JACHMO010000001.1"/>
</dbReference>
<organism evidence="2 3">
    <name type="scientific">Saccharothrix ecbatanensis</name>
    <dbReference type="NCBI Taxonomy" id="1105145"/>
    <lineage>
        <taxon>Bacteria</taxon>
        <taxon>Bacillati</taxon>
        <taxon>Actinomycetota</taxon>
        <taxon>Actinomycetes</taxon>
        <taxon>Pseudonocardiales</taxon>
        <taxon>Pseudonocardiaceae</taxon>
        <taxon>Saccharothrix</taxon>
    </lineage>
</organism>
<protein>
    <submittedName>
        <fullName evidence="2">Uncharacterized protein</fullName>
    </submittedName>
</protein>
<evidence type="ECO:0000313" key="3">
    <source>
        <dbReference type="Proteomes" id="UP000552097"/>
    </source>
</evidence>
<keyword evidence="3" id="KW-1185">Reference proteome</keyword>
<evidence type="ECO:0000313" key="2">
    <source>
        <dbReference type="EMBL" id="MBB5802026.1"/>
    </source>
</evidence>
<name>A0A7W9HHI1_9PSEU</name>
<sequence length="125" mass="13682">MTNPFTTAEGEQAQRNLFRALAAADDGAMADFAKEVVAGRRSPRDLLTQGWAVESVMDETLAAVDKFHRLPEAEREVLVEEGPAFLEEYVAGLAGMDVEPTPPPARPVRDDDDDDQGPSLLRDAW</sequence>
<comment type="caution">
    <text evidence="2">The sequence shown here is derived from an EMBL/GenBank/DDBJ whole genome shotgun (WGS) entry which is preliminary data.</text>
</comment>
<evidence type="ECO:0000256" key="1">
    <source>
        <dbReference type="SAM" id="MobiDB-lite"/>
    </source>
</evidence>
<dbReference type="EMBL" id="JACHMO010000001">
    <property type="protein sequence ID" value="MBB5802026.1"/>
    <property type="molecule type" value="Genomic_DNA"/>
</dbReference>
<reference evidence="2 3" key="1">
    <citation type="submission" date="2020-08" db="EMBL/GenBank/DDBJ databases">
        <title>Sequencing the genomes of 1000 actinobacteria strains.</title>
        <authorList>
            <person name="Klenk H.-P."/>
        </authorList>
    </citation>
    <scope>NUCLEOTIDE SEQUENCE [LARGE SCALE GENOMIC DNA]</scope>
    <source>
        <strain evidence="2 3">DSM 45486</strain>
    </source>
</reference>
<feature type="region of interest" description="Disordered" evidence="1">
    <location>
        <begin position="95"/>
        <end position="125"/>
    </location>
</feature>
<dbReference type="AlphaFoldDB" id="A0A7W9HHI1"/>